<evidence type="ECO:0000313" key="2">
    <source>
        <dbReference type="Proteomes" id="UP000324575"/>
    </source>
</evidence>
<comment type="caution">
    <text evidence="1">The sequence shown here is derived from an EMBL/GenBank/DDBJ whole genome shotgun (WGS) entry which is preliminary data.</text>
</comment>
<dbReference type="PANTHER" id="PTHR36848:SF2">
    <property type="entry name" value="SECRETED PROTEIN"/>
    <property type="match status" value="1"/>
</dbReference>
<gene>
    <name evidence="1" type="ORF">EZS26_003045</name>
</gene>
<name>A0A5M8NVU4_9BACT</name>
<dbReference type="AlphaFoldDB" id="A0A5M8NVU4"/>
<protein>
    <recommendedName>
        <fullName evidence="3">Glycoside hydrolase family 2</fullName>
    </recommendedName>
</protein>
<dbReference type="InterPro" id="IPR053161">
    <property type="entry name" value="Ulvan_degrading_GH"/>
</dbReference>
<proteinExistence type="predicted"/>
<evidence type="ECO:0008006" key="3">
    <source>
        <dbReference type="Google" id="ProtNLM"/>
    </source>
</evidence>
<sequence>MANNRNTKSFSRRTFIKSGLVLAAGLPVLRMYPFSVSNNHQVANGDPLFALFQQPPGSAKPFVRWWWNGDKVDAKELLRELDVLKAAGIGGVEINPIAFPGGGDDLAIPSLDWLSPEWIEMVKVTLKGAEERGIICDIIVGSGWPFGAEFLQGDERSQLLTLSSRKIQGPGMIEIEVADLLKAASPDSEFKYKGVTNELYDLCLAPVQMDKFTQPTWLPFDKEQSKVSIQAPVGKHILYALVKVTGFQAVINGAPGAAGPVLNHYNKVAVEKFLNRMSDNLFPALKGIKGFRSMFCDSMELEGANWCPDYIAEFKRRRQYDITPYLPFILYKVGGMGRPIEGAEITNLSGEAKEEVVRARYDFFITCMEIIRERFLVTYTQWCNRHGFQSRMQPYGNEFHPLEASLEIDIPECETWMFRKDSNGRSMLDFSNRPSYTNINKYVASAAHLSGKKIVSCEEMTNTNFAFNATLEHVKVTGDQSNLSGVTHSVLCGFNYSPLEVPFPGWVRYATFFDERNTWWSYFPQWAAYKTRLSALLTETEPFADIAVLHPMSDMWIKHGPQRDPFPRVLYPPYQYKVWEGIHKNGNSCDYTSESIITKSVSENGYLKYNHRKYHTLILLEVETLMPATAKALARFAGKGGKLIFVGKTPYKSPGLMNYRKNDKQVAQTIAALKKANPLRVFTVEPPADDMIAWFAKIQQQCGIKPYMQIDRPNACISQIRQKAEGKDIFFITNSSQDDRFILHASFPESKGTPWLWNAETGERFLYPAASGDTLTIDLPHAASQLIVFDTNGEGKELPALPAETAGIELKGWSLRMEHVNGTTRLKEITTLFDLVDDEVTRSFAGVLYYEKKLTGDTSAYHWLDLGKVNSVSEVTIGGEKLGCHWYGRNLYRLPENVSGKTIQIKITTTLGNFFKSTPKNTIGYGWTHRQGWTSMGLLGPVKLL</sequence>
<dbReference type="PANTHER" id="PTHR36848">
    <property type="entry name" value="DNA-BINDING PROTEIN (PUTATIVE SECRETED PROTEIN)-RELATED"/>
    <property type="match status" value="1"/>
</dbReference>
<evidence type="ECO:0000313" key="1">
    <source>
        <dbReference type="EMBL" id="KAA6300800.1"/>
    </source>
</evidence>
<organism evidence="1 2">
    <name type="scientific">Candidatus Ordinivivax streblomastigis</name>
    <dbReference type="NCBI Taxonomy" id="2540710"/>
    <lineage>
        <taxon>Bacteria</taxon>
        <taxon>Pseudomonadati</taxon>
        <taxon>Bacteroidota</taxon>
        <taxon>Bacteroidia</taxon>
        <taxon>Bacteroidales</taxon>
        <taxon>Candidatus Ordinivivax</taxon>
    </lineage>
</organism>
<dbReference type="Proteomes" id="UP000324575">
    <property type="component" value="Unassembled WGS sequence"/>
</dbReference>
<dbReference type="Pfam" id="PF17132">
    <property type="entry name" value="Glyco_hydro_106"/>
    <property type="match status" value="2"/>
</dbReference>
<reference evidence="1 2" key="1">
    <citation type="submission" date="2019-03" db="EMBL/GenBank/DDBJ databases">
        <title>Single cell metagenomics reveals metabolic interactions within the superorganism composed of flagellate Streblomastix strix and complex community of Bacteroidetes bacteria on its surface.</title>
        <authorList>
            <person name="Treitli S.C."/>
            <person name="Kolisko M."/>
            <person name="Husnik F."/>
            <person name="Keeling P."/>
            <person name="Hampl V."/>
        </authorList>
    </citation>
    <scope>NUCLEOTIDE SEQUENCE [LARGE SCALE GENOMIC DNA]</scope>
    <source>
        <strain evidence="1">St1</strain>
    </source>
</reference>
<accession>A0A5M8NVU4</accession>
<dbReference type="EMBL" id="SNRX01000047">
    <property type="protein sequence ID" value="KAA6300800.1"/>
    <property type="molecule type" value="Genomic_DNA"/>
</dbReference>